<dbReference type="InterPro" id="IPR009781">
    <property type="entry name" value="DUF1345"/>
</dbReference>
<reference evidence="2 3" key="1">
    <citation type="submission" date="2021-04" db="EMBL/GenBank/DDBJ databases">
        <title>Whole genome sequence analysis of a thiophenic sulfur metabolizing bacteria.</title>
        <authorList>
            <person name="Akhtar N."/>
            <person name="Akram J."/>
            <person name="Aslam A."/>
        </authorList>
    </citation>
    <scope>NUCLEOTIDE SEQUENCE [LARGE SCALE GENOMIC DNA]</scope>
    <source>
        <strain evidence="2 3">3OW</strain>
    </source>
</reference>
<feature type="transmembrane region" description="Helical" evidence="1">
    <location>
        <begin position="76"/>
        <end position="97"/>
    </location>
</feature>
<keyword evidence="1" id="KW-1133">Transmembrane helix</keyword>
<dbReference type="Proteomes" id="UP000676853">
    <property type="component" value="Unassembled WGS sequence"/>
</dbReference>
<protein>
    <submittedName>
        <fullName evidence="2">DUF1345 domain-containing protein</fullName>
    </submittedName>
</protein>
<evidence type="ECO:0000313" key="3">
    <source>
        <dbReference type="Proteomes" id="UP000676853"/>
    </source>
</evidence>
<evidence type="ECO:0000313" key="2">
    <source>
        <dbReference type="EMBL" id="MBS4100518.1"/>
    </source>
</evidence>
<evidence type="ECO:0000256" key="1">
    <source>
        <dbReference type="SAM" id="Phobius"/>
    </source>
</evidence>
<organism evidence="2 3">
    <name type="scientific">Tsukamurella paurometabola</name>
    <name type="common">Corynebacterium paurometabolum</name>
    <dbReference type="NCBI Taxonomy" id="2061"/>
    <lineage>
        <taxon>Bacteria</taxon>
        <taxon>Bacillati</taxon>
        <taxon>Actinomycetota</taxon>
        <taxon>Actinomycetes</taxon>
        <taxon>Mycobacteriales</taxon>
        <taxon>Tsukamurellaceae</taxon>
        <taxon>Tsukamurella</taxon>
    </lineage>
</organism>
<gene>
    <name evidence="2" type="ORF">KFZ73_04645</name>
</gene>
<dbReference type="EMBL" id="JAGXOE010000006">
    <property type="protein sequence ID" value="MBS4100518.1"/>
    <property type="molecule type" value="Genomic_DNA"/>
</dbReference>
<feature type="transmembrane region" description="Helical" evidence="1">
    <location>
        <begin position="187"/>
        <end position="208"/>
    </location>
</feature>
<feature type="transmembrane region" description="Helical" evidence="1">
    <location>
        <begin position="103"/>
        <end position="123"/>
    </location>
</feature>
<feature type="transmembrane region" description="Helical" evidence="1">
    <location>
        <begin position="7"/>
        <end position="27"/>
    </location>
</feature>
<sequence>MPPSATARAGLAVAVGVVTAVAVGVPWGFPLGALLGIGAAAAVFAAVGWLVLWPLDDAATRATVRRENFRPRVAELVVGVIAVSGLVAIVILLLAGRTDARDTAAGGALLAAFAVWASLHLTYTTQYAALYYGDEGDEPGGIDWGSDVQPAYRDFFYFSYNLGMTYQVSDNSVSTREIRSVVLRHCLLSYVFGTVILATAINLVVGIVSG</sequence>
<keyword evidence="1" id="KW-0472">Membrane</keyword>
<name>A0ABS5N950_TSUPA</name>
<feature type="transmembrane region" description="Helical" evidence="1">
    <location>
        <begin position="33"/>
        <end position="55"/>
    </location>
</feature>
<comment type="caution">
    <text evidence="2">The sequence shown here is derived from an EMBL/GenBank/DDBJ whole genome shotgun (WGS) entry which is preliminary data.</text>
</comment>
<keyword evidence="3" id="KW-1185">Reference proteome</keyword>
<keyword evidence="1" id="KW-0812">Transmembrane</keyword>
<proteinExistence type="predicted"/>
<accession>A0ABS5N950</accession>
<dbReference type="Pfam" id="PF07077">
    <property type="entry name" value="DUF1345"/>
    <property type="match status" value="1"/>
</dbReference>